<sequence>MNRDEDDLGSAGDQDPERAQTSDQLDLNVEQNCHSPKVSHVNATKSSVPLQEETNADGVLGIVFESDEHAYKFYDKYARLLGFRVRKDWVNRSKVHGQVVSRKFTCSKQGYRRKDQRDVNVKKHRKTTRTGCLAHMIITRLPDGKYRVSHFEANHNHDNINPNNEQTLQLQKDLFSAHASETDQPNNSETQNPSFGLMNRRSLVRESLDCFALDYDNHLRSERVRDMKEGEAGRLLHYFQRQHSENPSFFYAIQLDIDDKVTNIFWADDNMVLDYTFFGDVVCLDTSCRTNKEYMPFVQFLGVNHHNQVIIFAAALLYDDTVESLKWLCHTFLEAMSGKKPKVILTDQDATVVEAINSVLSETSHCVCVWQMHQKALKHLGHVLEDSSAFDNDFRSCIYDHEDEDSFIHAWEAMLVKYNLKQNEWLRWMYREREKWAVVYGRNTYFIDMKHSHLGESLSNELRIYLNSDQDVLQFFKHFERVVDEQRYKEFEASAEMSHCKPQLMANVILLKHASEIYTPKAFEVFQHEYEKSLNVVADQCSQNGYLYKVKTFGQNKEYNVTFDPSNDTVICSCMKFEYVGFLCSHAVRVLDLRNIKVVPSQYILRRWTKDARIVCAEKDSDFIIQENSVLVAARRYKEMCRSMLNISARAAESDEAFQFASSQLTEVMKGVEKILTLKAEEAQVVTTSCSTANASNSENEEIFLDGNAIVGRDESRAQSKDENEVVVPHRRKVNNEQERSSKTKRIWNEKSNSPNTVTRISSPSPAYVSPQSSGPAPVMQGLFNFEVNQAVQCIYQQANMVMDQQPSAEMYQQSNFYTDQHVSSSQTQLVQGMELDAQPPHSSSSIALWIYKWRNPKCNGKLPPGSMGLPFVGESFHFFAPYTSSDVSPFIKTRMERYGSLFRTSLVGRKIVVSTDPDVNRFIFQQEGKLVQSWYMDSFDDIVGKDNVLSSHGFLHKYLRNLVLNLFGSENLKERLLSEIEELTSKHLQFWSCQNEVELKQAMSTMIYDFSVKKLFGCNESRFAEKLRDCYSAFLDGLISFPLNIPGTAYWKCLQGRNKAMKVLKSMLKERRASPKRQQEDFLDMVVEEMNKAETILSEQPALDLLFALPFAAFESASSALVLALQYLQNNPLALAELTQEHEAILRERETKDSGMTWKEYKSMTFTHMVINETIRLGNIVPAIFRKVVKDVEIKGKLSYTIPAGWIILACTPAVHLNPDKYEDPLAFNPWRWKGKELNAGSKFFMGFGSGARLCAGAEFVKLQMSIFLHHLVTKYRWRVTKEGVALRQPGLVFPEGFHIQILNKIAHENVAAWR</sequence>
<feature type="compositionally biased region" description="Polar residues" evidence="17">
    <location>
        <begin position="750"/>
        <end position="774"/>
    </location>
</feature>
<keyword evidence="10" id="KW-1133">Transmembrane helix</keyword>
<evidence type="ECO:0000256" key="9">
    <source>
        <dbReference type="ARBA" id="ARBA00022833"/>
    </source>
</evidence>
<keyword evidence="14" id="KW-0472">Membrane</keyword>
<name>A0A1R3JT07_9ROSI</name>
<accession>A0A1R3JT07</accession>
<dbReference type="SUPFAM" id="SSF48264">
    <property type="entry name" value="Cytochrome P450"/>
    <property type="match status" value="1"/>
</dbReference>
<dbReference type="Pfam" id="PF03101">
    <property type="entry name" value="FAR1"/>
    <property type="match status" value="1"/>
</dbReference>
<keyword evidence="7 15" id="KW-0479">Metal-binding</keyword>
<dbReference type="GO" id="GO:0016705">
    <property type="term" value="F:oxidoreductase activity, acting on paired donors, with incorporation or reduction of molecular oxygen"/>
    <property type="evidence" value="ECO:0007669"/>
    <property type="project" value="InterPro"/>
</dbReference>
<dbReference type="PANTHER" id="PTHR31669:SF279">
    <property type="entry name" value="PROTEIN FAR1-RELATED SEQUENCE"/>
    <property type="match status" value="1"/>
</dbReference>
<feature type="binding site" description="axial binding residue" evidence="15">
    <location>
        <position position="1256"/>
    </location>
    <ligand>
        <name>heme</name>
        <dbReference type="ChEBI" id="CHEBI:30413"/>
    </ligand>
    <ligandPart>
        <name>Fe</name>
        <dbReference type="ChEBI" id="CHEBI:18248"/>
    </ligandPart>
</feature>
<reference evidence="20" key="1">
    <citation type="submission" date="2013-09" db="EMBL/GenBank/DDBJ databases">
        <title>Corchorus olitorius genome sequencing.</title>
        <authorList>
            <person name="Alam M."/>
            <person name="Haque M.S."/>
            <person name="Islam M.S."/>
            <person name="Emdad E.M."/>
            <person name="Islam M.M."/>
            <person name="Ahmed B."/>
            <person name="Halim A."/>
            <person name="Hossen Q.M.M."/>
            <person name="Hossain M.Z."/>
            <person name="Ahmed R."/>
            <person name="Khan M.M."/>
            <person name="Islam R."/>
            <person name="Rashid M.M."/>
            <person name="Khan S.A."/>
            <person name="Rahman M.S."/>
            <person name="Alam M."/>
            <person name="Yahiya A.S."/>
            <person name="Khan M.S."/>
            <person name="Azam M.S."/>
            <person name="Haque T."/>
            <person name="Lashkar M.Z.H."/>
            <person name="Akhand A.I."/>
            <person name="Morshed G."/>
            <person name="Roy S."/>
            <person name="Uddin K.S."/>
            <person name="Rabeya T."/>
            <person name="Hossain A.S."/>
            <person name="Chowdhury A."/>
            <person name="Snigdha A.R."/>
            <person name="Mortoza M.S."/>
            <person name="Matin S.A."/>
            <person name="Hoque S.M.E."/>
            <person name="Islam M.K."/>
            <person name="Roy D.K."/>
            <person name="Haider R."/>
            <person name="Moosa M.M."/>
            <person name="Elias S.M."/>
            <person name="Hasan A.M."/>
            <person name="Jahan S."/>
            <person name="Shafiuddin M."/>
            <person name="Mahmood N."/>
            <person name="Shommy N.S."/>
        </authorList>
    </citation>
    <scope>NUCLEOTIDE SEQUENCE [LARGE SCALE GENOMIC DNA]</scope>
    <source>
        <strain evidence="20">cv. O-4</strain>
    </source>
</reference>
<dbReference type="InterPro" id="IPR031052">
    <property type="entry name" value="FHY3/FAR1"/>
</dbReference>
<dbReference type="FunFam" id="1.10.630.10:FF:000020">
    <property type="entry name" value="Cytochrome P450 family protein"/>
    <property type="match status" value="1"/>
</dbReference>
<dbReference type="InterPro" id="IPR002403">
    <property type="entry name" value="Cyt_P450_E_grp-IV"/>
</dbReference>
<comment type="caution">
    <text evidence="19">The sequence shown here is derived from an EMBL/GenBank/DDBJ whole genome shotgun (WGS) entry which is preliminary data.</text>
</comment>
<evidence type="ECO:0000256" key="5">
    <source>
        <dbReference type="ARBA" id="ARBA00022617"/>
    </source>
</evidence>
<dbReference type="InterPro" id="IPR001128">
    <property type="entry name" value="Cyt_P450"/>
</dbReference>
<dbReference type="Gene3D" id="1.10.630.10">
    <property type="entry name" value="Cytochrome P450"/>
    <property type="match status" value="1"/>
</dbReference>
<dbReference type="GO" id="GO:0016020">
    <property type="term" value="C:membrane"/>
    <property type="evidence" value="ECO:0007669"/>
    <property type="project" value="UniProtKB-SubCell"/>
</dbReference>
<evidence type="ECO:0000256" key="15">
    <source>
        <dbReference type="PIRSR" id="PIRSR602403-1"/>
    </source>
</evidence>
<feature type="domain" description="SWIM-type" evidence="18">
    <location>
        <begin position="559"/>
        <end position="595"/>
    </location>
</feature>
<dbReference type="GO" id="GO:0004497">
    <property type="term" value="F:monooxygenase activity"/>
    <property type="evidence" value="ECO:0007669"/>
    <property type="project" value="UniProtKB-KW"/>
</dbReference>
<evidence type="ECO:0000313" key="19">
    <source>
        <dbReference type="EMBL" id="OMO97920.1"/>
    </source>
</evidence>
<dbReference type="InterPro" id="IPR006564">
    <property type="entry name" value="Znf_PMZ"/>
</dbReference>
<protein>
    <submittedName>
        <fullName evidence="19">Cytochrome P450</fullName>
    </submittedName>
</protein>
<dbReference type="Pfam" id="PF00067">
    <property type="entry name" value="p450"/>
    <property type="match status" value="1"/>
</dbReference>
<evidence type="ECO:0000256" key="10">
    <source>
        <dbReference type="ARBA" id="ARBA00022989"/>
    </source>
</evidence>
<dbReference type="STRING" id="93759.A0A1R3JT07"/>
<evidence type="ECO:0000256" key="4">
    <source>
        <dbReference type="ARBA" id="ARBA00010617"/>
    </source>
</evidence>
<evidence type="ECO:0000259" key="18">
    <source>
        <dbReference type="PROSITE" id="PS50966"/>
    </source>
</evidence>
<evidence type="ECO:0000256" key="14">
    <source>
        <dbReference type="ARBA" id="ARBA00023136"/>
    </source>
</evidence>
<dbReference type="PANTHER" id="PTHR31669">
    <property type="entry name" value="PROTEIN FAR1-RELATED SEQUENCE 10-RELATED"/>
    <property type="match status" value="1"/>
</dbReference>
<evidence type="ECO:0000256" key="16">
    <source>
        <dbReference type="PROSITE-ProRule" id="PRU00325"/>
    </source>
</evidence>
<evidence type="ECO:0000313" key="20">
    <source>
        <dbReference type="Proteomes" id="UP000187203"/>
    </source>
</evidence>
<dbReference type="PROSITE" id="PS00086">
    <property type="entry name" value="CYTOCHROME_P450"/>
    <property type="match status" value="1"/>
</dbReference>
<evidence type="ECO:0000256" key="6">
    <source>
        <dbReference type="ARBA" id="ARBA00022692"/>
    </source>
</evidence>
<dbReference type="GO" id="GO:0020037">
    <property type="term" value="F:heme binding"/>
    <property type="evidence" value="ECO:0007669"/>
    <property type="project" value="InterPro"/>
</dbReference>
<dbReference type="CDD" id="cd11043">
    <property type="entry name" value="CYP90-like"/>
    <property type="match status" value="1"/>
</dbReference>
<keyword evidence="8 16" id="KW-0863">Zinc-finger</keyword>
<gene>
    <name evidence="19" type="ORF">COLO4_14274</name>
</gene>
<evidence type="ECO:0000256" key="13">
    <source>
        <dbReference type="ARBA" id="ARBA00023033"/>
    </source>
</evidence>
<keyword evidence="13" id="KW-0503">Monooxygenase</keyword>
<evidence type="ECO:0000256" key="8">
    <source>
        <dbReference type="ARBA" id="ARBA00022771"/>
    </source>
</evidence>
<dbReference type="InterPro" id="IPR004330">
    <property type="entry name" value="FAR1_DNA_bnd_dom"/>
</dbReference>
<dbReference type="PRINTS" id="PR00465">
    <property type="entry name" value="EP450IV"/>
</dbReference>
<evidence type="ECO:0000256" key="1">
    <source>
        <dbReference type="ARBA" id="ARBA00001971"/>
    </source>
</evidence>
<dbReference type="EMBL" id="AWUE01015403">
    <property type="protein sequence ID" value="OMO97920.1"/>
    <property type="molecule type" value="Genomic_DNA"/>
</dbReference>
<keyword evidence="11" id="KW-0560">Oxidoreductase</keyword>
<keyword evidence="12 15" id="KW-0408">Iron</keyword>
<dbReference type="GO" id="GO:0008270">
    <property type="term" value="F:zinc ion binding"/>
    <property type="evidence" value="ECO:0007669"/>
    <property type="project" value="UniProtKB-KW"/>
</dbReference>
<dbReference type="InterPro" id="IPR017972">
    <property type="entry name" value="Cyt_P450_CS"/>
</dbReference>
<comment type="cofactor">
    <cofactor evidence="1 15">
        <name>heme</name>
        <dbReference type="ChEBI" id="CHEBI:30413"/>
    </cofactor>
</comment>
<keyword evidence="6" id="KW-0812">Transmembrane</keyword>
<keyword evidence="5 15" id="KW-0349">Heme</keyword>
<proteinExistence type="inferred from homology"/>
<evidence type="ECO:0000256" key="2">
    <source>
        <dbReference type="ARBA" id="ARBA00004370"/>
    </source>
</evidence>
<keyword evidence="20" id="KW-1185">Reference proteome</keyword>
<dbReference type="SMART" id="SM00575">
    <property type="entry name" value="ZnF_PMZ"/>
    <property type="match status" value="1"/>
</dbReference>
<comment type="subcellular location">
    <subcellularLocation>
        <location evidence="2">Membrane</location>
    </subcellularLocation>
</comment>
<dbReference type="InterPro" id="IPR007527">
    <property type="entry name" value="Znf_SWIM"/>
</dbReference>
<organism evidence="19 20">
    <name type="scientific">Corchorus olitorius</name>
    <dbReference type="NCBI Taxonomy" id="93759"/>
    <lineage>
        <taxon>Eukaryota</taxon>
        <taxon>Viridiplantae</taxon>
        <taxon>Streptophyta</taxon>
        <taxon>Embryophyta</taxon>
        <taxon>Tracheophyta</taxon>
        <taxon>Spermatophyta</taxon>
        <taxon>Magnoliopsida</taxon>
        <taxon>eudicotyledons</taxon>
        <taxon>Gunneridae</taxon>
        <taxon>Pentapetalae</taxon>
        <taxon>rosids</taxon>
        <taxon>malvids</taxon>
        <taxon>Malvales</taxon>
        <taxon>Malvaceae</taxon>
        <taxon>Grewioideae</taxon>
        <taxon>Apeibeae</taxon>
        <taxon>Corchorus</taxon>
    </lineage>
</organism>
<comment type="similarity">
    <text evidence="3">Belongs to the FHY3/FAR1 family.</text>
</comment>
<dbReference type="Pfam" id="PF10551">
    <property type="entry name" value="MULE"/>
    <property type="match status" value="1"/>
</dbReference>
<dbReference type="InterPro" id="IPR018289">
    <property type="entry name" value="MULE_transposase_dom"/>
</dbReference>
<evidence type="ECO:0000256" key="12">
    <source>
        <dbReference type="ARBA" id="ARBA00023004"/>
    </source>
</evidence>
<comment type="similarity">
    <text evidence="4">Belongs to the cytochrome P450 family.</text>
</comment>
<dbReference type="GO" id="GO:0005506">
    <property type="term" value="F:iron ion binding"/>
    <property type="evidence" value="ECO:0007669"/>
    <property type="project" value="InterPro"/>
</dbReference>
<dbReference type="InterPro" id="IPR036396">
    <property type="entry name" value="Cyt_P450_sf"/>
</dbReference>
<evidence type="ECO:0000256" key="7">
    <source>
        <dbReference type="ARBA" id="ARBA00022723"/>
    </source>
</evidence>
<dbReference type="GO" id="GO:0006355">
    <property type="term" value="P:regulation of DNA-templated transcription"/>
    <property type="evidence" value="ECO:0007669"/>
    <property type="project" value="InterPro"/>
</dbReference>
<evidence type="ECO:0000256" key="11">
    <source>
        <dbReference type="ARBA" id="ARBA00023002"/>
    </source>
</evidence>
<keyword evidence="9" id="KW-0862">Zinc</keyword>
<evidence type="ECO:0000256" key="3">
    <source>
        <dbReference type="ARBA" id="ARBA00005889"/>
    </source>
</evidence>
<dbReference type="OrthoDB" id="2402896at2759"/>
<evidence type="ECO:0000256" key="17">
    <source>
        <dbReference type="SAM" id="MobiDB-lite"/>
    </source>
</evidence>
<dbReference type="PROSITE" id="PS50966">
    <property type="entry name" value="ZF_SWIM"/>
    <property type="match status" value="1"/>
</dbReference>
<feature type="region of interest" description="Disordered" evidence="17">
    <location>
        <begin position="733"/>
        <end position="774"/>
    </location>
</feature>
<dbReference type="Proteomes" id="UP000187203">
    <property type="component" value="Unassembled WGS sequence"/>
</dbReference>
<feature type="region of interest" description="Disordered" evidence="17">
    <location>
        <begin position="1"/>
        <end position="24"/>
    </location>
</feature>